<evidence type="ECO:0000256" key="1">
    <source>
        <dbReference type="ARBA" id="ARBA00005101"/>
    </source>
</evidence>
<proteinExistence type="inferred from homology"/>
<dbReference type="InterPro" id="IPR023801">
    <property type="entry name" value="His_deacetylse_dom"/>
</dbReference>
<sequence length="395" mass="43151">MREERVAVSLDRPEKGDGPDPRIRPLLIGSEIYRASIYGGGTGDRPQNDGTRHPLAIPRVSLTIDLLRLLDWLPDDAYVDSPRASPAQLARFHDPDYVAAVQAAEASGRAPEAVRVRYNIGRAGNPIYGEMFRRPATACGASILAAGLLRDGGIVHSLAGGTHHALRDRASGFCFFNDPVLAMLALLDGGLERVAYVDIDAHHGDGVEIAFRGDPRLLYLSVHERDRWPFTGTEPRSPCGMIRNYAVPAGMNDSEMRFLFDAAIQPLLEGFAPQAIVLQCGADALADDPLSKQMLSNNAHWEVVRRLRPLAPRILVLGGGGYNPWSVARCWAGVWAVLNDLPVPARLPAAAEALLRGVTWRRSQGRNPPAHWFETLRDPAREGDVRAEVRRLAAA</sequence>
<evidence type="ECO:0000256" key="4">
    <source>
        <dbReference type="ARBA" id="ARBA00022627"/>
    </source>
</evidence>
<feature type="region of interest" description="Disordered" evidence="5">
    <location>
        <begin position="1"/>
        <end position="22"/>
    </location>
</feature>
<dbReference type="SUPFAM" id="SSF52768">
    <property type="entry name" value="Arginase/deacetylase"/>
    <property type="match status" value="1"/>
</dbReference>
<dbReference type="EMBL" id="JBHRTR010000005">
    <property type="protein sequence ID" value="MFC3226016.1"/>
    <property type="molecule type" value="Genomic_DNA"/>
</dbReference>
<dbReference type="PANTHER" id="PTHR10625">
    <property type="entry name" value="HISTONE DEACETYLASE HDAC1-RELATED"/>
    <property type="match status" value="1"/>
</dbReference>
<protein>
    <recommendedName>
        <fullName evidence="3">Acetoin utilization protein AcuC</fullName>
    </recommendedName>
</protein>
<evidence type="ECO:0000256" key="3">
    <source>
        <dbReference type="ARBA" id="ARBA00020218"/>
    </source>
</evidence>
<dbReference type="InterPro" id="IPR003085">
    <property type="entry name" value="AcuC"/>
</dbReference>
<evidence type="ECO:0000256" key="5">
    <source>
        <dbReference type="SAM" id="MobiDB-lite"/>
    </source>
</evidence>
<gene>
    <name evidence="7" type="ORF">ACFOGJ_02175</name>
</gene>
<accession>A0ABV7KUQ8</accession>
<evidence type="ECO:0000313" key="8">
    <source>
        <dbReference type="Proteomes" id="UP001595528"/>
    </source>
</evidence>
<keyword evidence="4" id="KW-0006">Acetoin catabolism</keyword>
<evidence type="ECO:0000256" key="2">
    <source>
        <dbReference type="ARBA" id="ARBA00005947"/>
    </source>
</evidence>
<comment type="pathway">
    <text evidence="1">Ketone degradation; acetoin degradation.</text>
</comment>
<dbReference type="Pfam" id="PF00850">
    <property type="entry name" value="Hist_deacetyl"/>
    <property type="match status" value="1"/>
</dbReference>
<dbReference type="RefSeq" id="WP_379897764.1">
    <property type="nucleotide sequence ID" value="NZ_JBHRTR010000005.1"/>
</dbReference>
<evidence type="ECO:0000313" key="7">
    <source>
        <dbReference type="EMBL" id="MFC3226016.1"/>
    </source>
</evidence>
<dbReference type="InterPro" id="IPR000286">
    <property type="entry name" value="HDACs"/>
</dbReference>
<dbReference type="PRINTS" id="PR01270">
    <property type="entry name" value="HDASUPER"/>
</dbReference>
<dbReference type="PANTHER" id="PTHR10625:SF10">
    <property type="entry name" value="HISTONE DEACETYLASE HDAC1"/>
    <property type="match status" value="1"/>
</dbReference>
<reference evidence="8" key="1">
    <citation type="journal article" date="2019" name="Int. J. Syst. Evol. Microbiol.">
        <title>The Global Catalogue of Microorganisms (GCM) 10K type strain sequencing project: providing services to taxonomists for standard genome sequencing and annotation.</title>
        <authorList>
            <consortium name="The Broad Institute Genomics Platform"/>
            <consortium name="The Broad Institute Genome Sequencing Center for Infectious Disease"/>
            <person name="Wu L."/>
            <person name="Ma J."/>
        </authorList>
    </citation>
    <scope>NUCLEOTIDE SEQUENCE [LARGE SCALE GENOMIC DNA]</scope>
    <source>
        <strain evidence="8">KCTC 42964</strain>
    </source>
</reference>
<dbReference type="InterPro" id="IPR023696">
    <property type="entry name" value="Ureohydrolase_dom_sf"/>
</dbReference>
<feature type="domain" description="Histone deacetylase" evidence="6">
    <location>
        <begin position="53"/>
        <end position="338"/>
    </location>
</feature>
<keyword evidence="8" id="KW-1185">Reference proteome</keyword>
<organism evidence="7 8">
    <name type="scientific">Marinibaculum pumilum</name>
    <dbReference type="NCBI Taxonomy" id="1766165"/>
    <lineage>
        <taxon>Bacteria</taxon>
        <taxon>Pseudomonadati</taxon>
        <taxon>Pseudomonadota</taxon>
        <taxon>Alphaproteobacteria</taxon>
        <taxon>Rhodospirillales</taxon>
        <taxon>Rhodospirillaceae</taxon>
        <taxon>Marinibaculum</taxon>
    </lineage>
</organism>
<dbReference type="CDD" id="cd09994">
    <property type="entry name" value="HDAC_AcuC_like"/>
    <property type="match status" value="1"/>
</dbReference>
<comment type="caution">
    <text evidence="7">The sequence shown here is derived from an EMBL/GenBank/DDBJ whole genome shotgun (WGS) entry which is preliminary data.</text>
</comment>
<dbReference type="Proteomes" id="UP001595528">
    <property type="component" value="Unassembled WGS sequence"/>
</dbReference>
<name>A0ABV7KUQ8_9PROT</name>
<comment type="similarity">
    <text evidence="2">Belongs to the histone deacetylase family.</text>
</comment>
<evidence type="ECO:0000259" key="6">
    <source>
        <dbReference type="Pfam" id="PF00850"/>
    </source>
</evidence>
<dbReference type="Gene3D" id="3.40.800.20">
    <property type="entry name" value="Histone deacetylase domain"/>
    <property type="match status" value="1"/>
</dbReference>
<dbReference type="InterPro" id="IPR037138">
    <property type="entry name" value="His_deacetylse_dom_sf"/>
</dbReference>